<evidence type="ECO:0000313" key="1">
    <source>
        <dbReference type="EMBL" id="CAI9298413.1"/>
    </source>
</evidence>
<sequence length="129" mass="15263">MWKETFIGLHYLHVNYSRNDITYQNVASIPLKRRFHFPGRRIPLNAFLLQFTGSSPTSSQSKNPDYATNKKFAKLFTVNVFVVESKKNDNTVIVFPLSNEREKRRKLWIIEGDDNLFFLLNFDFELEIE</sequence>
<dbReference type="AlphaFoldDB" id="A0AA35ZU57"/>
<dbReference type="EMBL" id="OX465084">
    <property type="protein sequence ID" value="CAI9298413.1"/>
    <property type="molecule type" value="Genomic_DNA"/>
</dbReference>
<keyword evidence="2" id="KW-1185">Reference proteome</keyword>
<dbReference type="Proteomes" id="UP001177003">
    <property type="component" value="Chromosome 8"/>
</dbReference>
<gene>
    <name evidence="1" type="ORF">LSALG_LOCUS37182</name>
</gene>
<organism evidence="1 2">
    <name type="scientific">Lactuca saligna</name>
    <name type="common">Willowleaf lettuce</name>
    <dbReference type="NCBI Taxonomy" id="75948"/>
    <lineage>
        <taxon>Eukaryota</taxon>
        <taxon>Viridiplantae</taxon>
        <taxon>Streptophyta</taxon>
        <taxon>Embryophyta</taxon>
        <taxon>Tracheophyta</taxon>
        <taxon>Spermatophyta</taxon>
        <taxon>Magnoliopsida</taxon>
        <taxon>eudicotyledons</taxon>
        <taxon>Gunneridae</taxon>
        <taxon>Pentapetalae</taxon>
        <taxon>asterids</taxon>
        <taxon>campanulids</taxon>
        <taxon>Asterales</taxon>
        <taxon>Asteraceae</taxon>
        <taxon>Cichorioideae</taxon>
        <taxon>Cichorieae</taxon>
        <taxon>Lactucinae</taxon>
        <taxon>Lactuca</taxon>
    </lineage>
</organism>
<evidence type="ECO:0000313" key="2">
    <source>
        <dbReference type="Proteomes" id="UP001177003"/>
    </source>
</evidence>
<accession>A0AA35ZU57</accession>
<proteinExistence type="predicted"/>
<name>A0AA35ZU57_LACSI</name>
<reference evidence="1" key="1">
    <citation type="submission" date="2023-04" db="EMBL/GenBank/DDBJ databases">
        <authorList>
            <person name="Vijverberg K."/>
            <person name="Xiong W."/>
            <person name="Schranz E."/>
        </authorList>
    </citation>
    <scope>NUCLEOTIDE SEQUENCE</scope>
</reference>
<protein>
    <submittedName>
        <fullName evidence="1">Uncharacterized protein</fullName>
    </submittedName>
</protein>